<gene>
    <name evidence="2" type="ORF">QEZ41_05610</name>
</gene>
<accession>A0ABT7SNI6</accession>
<dbReference type="Proteomes" id="UP001241056">
    <property type="component" value="Unassembled WGS sequence"/>
</dbReference>
<feature type="transmembrane region" description="Helical" evidence="1">
    <location>
        <begin position="21"/>
        <end position="49"/>
    </location>
</feature>
<dbReference type="Gene3D" id="3.40.50.10320">
    <property type="entry name" value="LmbE-like"/>
    <property type="match status" value="1"/>
</dbReference>
<dbReference type="Pfam" id="PF02585">
    <property type="entry name" value="PIG-L"/>
    <property type="match status" value="1"/>
</dbReference>
<keyword evidence="1" id="KW-0472">Membrane</keyword>
<keyword evidence="1" id="KW-1133">Transmembrane helix</keyword>
<reference evidence="2 3" key="1">
    <citation type="submission" date="2023-06" db="EMBL/GenBank/DDBJ databases">
        <title>Thiopseudomonas sp. CY1220 draft genome sequence.</title>
        <authorList>
            <person name="Zhao G."/>
            <person name="An M."/>
        </authorList>
    </citation>
    <scope>NUCLEOTIDE SEQUENCE [LARGE SCALE GENOMIC DNA]</scope>
    <source>
        <strain evidence="2 3">CY1220</strain>
    </source>
</reference>
<evidence type="ECO:0000256" key="1">
    <source>
        <dbReference type="SAM" id="Phobius"/>
    </source>
</evidence>
<protein>
    <submittedName>
        <fullName evidence="2">PIG-L family deacetylase</fullName>
    </submittedName>
</protein>
<name>A0ABT7SNI6_9GAMM</name>
<keyword evidence="3" id="KW-1185">Reference proteome</keyword>
<proteinExistence type="predicted"/>
<organism evidence="2 3">
    <name type="scientific">Thiopseudomonas acetoxidans</name>
    <dbReference type="NCBI Taxonomy" id="3041622"/>
    <lineage>
        <taxon>Bacteria</taxon>
        <taxon>Pseudomonadati</taxon>
        <taxon>Pseudomonadota</taxon>
        <taxon>Gammaproteobacteria</taxon>
        <taxon>Pseudomonadales</taxon>
        <taxon>Pseudomonadaceae</taxon>
        <taxon>Thiopseudomonas</taxon>
    </lineage>
</organism>
<evidence type="ECO:0000313" key="3">
    <source>
        <dbReference type="Proteomes" id="UP001241056"/>
    </source>
</evidence>
<dbReference type="RefSeq" id="WP_289410414.1">
    <property type="nucleotide sequence ID" value="NZ_JAUCDY010000005.1"/>
</dbReference>
<dbReference type="SUPFAM" id="SSF102588">
    <property type="entry name" value="LmbE-like"/>
    <property type="match status" value="1"/>
</dbReference>
<comment type="caution">
    <text evidence="2">The sequence shown here is derived from an EMBL/GenBank/DDBJ whole genome shotgun (WGS) entry which is preliminary data.</text>
</comment>
<dbReference type="InterPro" id="IPR024078">
    <property type="entry name" value="LmbE-like_dom_sf"/>
</dbReference>
<dbReference type="InterPro" id="IPR003737">
    <property type="entry name" value="GlcNAc_PI_deacetylase-related"/>
</dbReference>
<evidence type="ECO:0000313" key="2">
    <source>
        <dbReference type="EMBL" id="MDM7857753.1"/>
    </source>
</evidence>
<keyword evidence="1" id="KW-0812">Transmembrane</keyword>
<dbReference type="EMBL" id="JAUCDY010000005">
    <property type="protein sequence ID" value="MDM7857753.1"/>
    <property type="molecule type" value="Genomic_DNA"/>
</dbReference>
<sequence length="466" mass="53357">MQNRKQQLLKQHRRQKRISMLVIVAFVLLLTLFVKWWLLPVGLLVAWLIHETWFADHLFYAPSEDYRYRFPESAPSWQLEVAHGWLKLPDNAEITPESTLILEIQLKTGILGRLFDPLVHVGDDQQVFERGAQGVRYLNLTGQAQELQEQGLHIKGEYCQLASSAKLVAFNVLNPAAQRLMILAPHADDAELAAFGLYSQAREVSIVTLTQGEIEAEYYQRLGLSSEQAATLKGRLRAWDSMAIPLWGGVPQSQCVQLGYYCLQLPQMAKQPEQDFASRESGEVDIRTVRQHNPFALPGDTDGRPNWTNLIADLRACLEHYQPDIVVLPHPELDPHADHIATGQAFFQAVQQSVYKPSGLLLYANHLHDNDRWPMGNANTGVALPPAMIELSTDQLYCYVLSAQQQIDKAQALLMQHDLQTPLTLKRRLRRLVQRWLTGRQWPKTGDNEFLRKAVRRHELFWYRKL</sequence>